<dbReference type="Pfam" id="PF01391">
    <property type="entry name" value="Collagen"/>
    <property type="match status" value="2"/>
</dbReference>
<name>A0ABN8LYL3_9CNID</name>
<feature type="coiled-coil region" evidence="3">
    <location>
        <begin position="203"/>
        <end position="237"/>
    </location>
</feature>
<keyword evidence="7" id="KW-1185">Reference proteome</keyword>
<evidence type="ECO:0000313" key="7">
    <source>
        <dbReference type="Proteomes" id="UP001159427"/>
    </source>
</evidence>
<comment type="subcellular location">
    <subcellularLocation>
        <location evidence="1">Secreted</location>
    </subcellularLocation>
</comment>
<feature type="compositionally biased region" description="Low complexity" evidence="4">
    <location>
        <begin position="345"/>
        <end position="358"/>
    </location>
</feature>
<reference evidence="6 7" key="1">
    <citation type="submission" date="2022-05" db="EMBL/GenBank/DDBJ databases">
        <authorList>
            <consortium name="Genoscope - CEA"/>
            <person name="William W."/>
        </authorList>
    </citation>
    <scope>NUCLEOTIDE SEQUENCE [LARGE SCALE GENOMIC DNA]</scope>
</reference>
<feature type="compositionally biased region" description="Low complexity" evidence="4">
    <location>
        <begin position="17"/>
        <end position="29"/>
    </location>
</feature>
<feature type="compositionally biased region" description="Basic and acidic residues" evidence="4">
    <location>
        <begin position="671"/>
        <end position="684"/>
    </location>
</feature>
<feature type="transmembrane region" description="Helical" evidence="5">
    <location>
        <begin position="132"/>
        <end position="153"/>
    </location>
</feature>
<keyword evidence="5" id="KW-0812">Transmembrane</keyword>
<dbReference type="EMBL" id="CALNXI010000169">
    <property type="protein sequence ID" value="CAH3021088.1"/>
    <property type="molecule type" value="Genomic_DNA"/>
</dbReference>
<evidence type="ECO:0000313" key="6">
    <source>
        <dbReference type="EMBL" id="CAH3021088.1"/>
    </source>
</evidence>
<keyword evidence="5" id="KW-0472">Membrane</keyword>
<evidence type="ECO:0000256" key="5">
    <source>
        <dbReference type="SAM" id="Phobius"/>
    </source>
</evidence>
<keyword evidence="3" id="KW-0175">Coiled coil</keyword>
<evidence type="ECO:0000256" key="1">
    <source>
        <dbReference type="ARBA" id="ARBA00004613"/>
    </source>
</evidence>
<gene>
    <name evidence="6" type="ORF">PEVE_00009865</name>
</gene>
<dbReference type="Proteomes" id="UP001159427">
    <property type="component" value="Unassembled WGS sequence"/>
</dbReference>
<feature type="compositionally biased region" description="Polar residues" evidence="4">
    <location>
        <begin position="321"/>
        <end position="330"/>
    </location>
</feature>
<dbReference type="InterPro" id="IPR008160">
    <property type="entry name" value="Collagen"/>
</dbReference>
<feature type="region of interest" description="Disordered" evidence="4">
    <location>
        <begin position="321"/>
        <end position="417"/>
    </location>
</feature>
<evidence type="ECO:0000256" key="3">
    <source>
        <dbReference type="SAM" id="Coils"/>
    </source>
</evidence>
<feature type="region of interest" description="Disordered" evidence="4">
    <location>
        <begin position="1"/>
        <end position="34"/>
    </location>
</feature>
<proteinExistence type="predicted"/>
<feature type="compositionally biased region" description="Polar residues" evidence="4">
    <location>
        <begin position="1"/>
        <end position="11"/>
    </location>
</feature>
<accession>A0ABN8LYL3</accession>
<dbReference type="InterPro" id="IPR050392">
    <property type="entry name" value="Collagen/C1q_domain"/>
</dbReference>
<feature type="region of interest" description="Disordered" evidence="4">
    <location>
        <begin position="638"/>
        <end position="748"/>
    </location>
</feature>
<feature type="compositionally biased region" description="Polar residues" evidence="4">
    <location>
        <begin position="172"/>
        <end position="185"/>
    </location>
</feature>
<sequence length="819" mass="86099">MAQNGHPQNRAYSPYAVDSPVVPPRDSSSFKPGVYQNNAYSNLGYTQSQEDVSKLRPSSTKGNYLNPTYENSELSHQYEDPTHLVARSAASTGPRRKRNELYEPTEINKGQETNDDVVSESVAGGDSWLSRLILFLILMVSLTSLILVALIIIGKVGPVCSSCNEEEVATAPSGQQLSGSQTTVKPGSVVVSPPDVSSLENKINELKANLSWIKAIMNNLQQDIQGTKGDLTNTNRDINGTNDKLLQIQSGTQDSIEKIQNISQRLDASVSALNISFFGELSKVKTSFDSKLNSTAQNLLKADNSLQTLLNTINSSLSAQVQSISKSQGPTGPPGFNGSKGVTGPQGPLGLQGDQGNQGVKGDPGVKGDRGFNGTDGAAGLKGDTGPQGDKGDLGPPGPKGSKGETGPRGAQGAGNFSQCSYKEYQGTTVTVSPDATADADVSETAGKKILGVSCSTNNAKEYNLQRVQNGQQYKYLCTCRVATAPSGQQISGSQTTVQPGNVVFSPPDVSSLENKIIELKANLSWIKAFMNNLHQDIQGTKGDLTDTNRDINGTNVKLLQIQGGTQDSINMIQNISQRLDASVSALNVSFFGELSEVKTSFDSKLNSTAQNLLNADNSLQTLLNTINSSLSAQVQSISKLQGPTGPPGVNGSKGNRGPAGSLGPQGDRGVQGDKGDPGVKGDRGFNGTDGAAGLKGDTGPQGDKGNPGPQGPQGSKGEKGPQGAQGAGNFSQCSYKEKQGTPVSPGSLASAEAEAFETAGKKILGVSCSTNNAKEYNLERVPVGQQYKYLCTCRGKSSLFRASSMWCKVHYWECPPTT</sequence>
<keyword evidence="2" id="KW-0964">Secreted</keyword>
<evidence type="ECO:0000256" key="2">
    <source>
        <dbReference type="ARBA" id="ARBA00022525"/>
    </source>
</evidence>
<comment type="caution">
    <text evidence="6">The sequence shown here is derived from an EMBL/GenBank/DDBJ whole genome shotgun (WGS) entry which is preliminary data.</text>
</comment>
<organism evidence="6 7">
    <name type="scientific">Porites evermanni</name>
    <dbReference type="NCBI Taxonomy" id="104178"/>
    <lineage>
        <taxon>Eukaryota</taxon>
        <taxon>Metazoa</taxon>
        <taxon>Cnidaria</taxon>
        <taxon>Anthozoa</taxon>
        <taxon>Hexacorallia</taxon>
        <taxon>Scleractinia</taxon>
        <taxon>Fungiina</taxon>
        <taxon>Poritidae</taxon>
        <taxon>Porites</taxon>
    </lineage>
</organism>
<dbReference type="PANTHER" id="PTHR15427">
    <property type="entry name" value="EMILIN ELASTIN MICROFIBRIL INTERFACE-LOCATED PROTEIN ELASTIN MICROFIBRIL INTERFACER"/>
    <property type="match status" value="1"/>
</dbReference>
<dbReference type="PANTHER" id="PTHR15427:SF33">
    <property type="entry name" value="COLLAGEN IV NC1 DOMAIN-CONTAINING PROTEIN"/>
    <property type="match status" value="1"/>
</dbReference>
<feature type="region of interest" description="Disordered" evidence="4">
    <location>
        <begin position="87"/>
        <end position="112"/>
    </location>
</feature>
<keyword evidence="5" id="KW-1133">Transmembrane helix</keyword>
<evidence type="ECO:0000256" key="4">
    <source>
        <dbReference type="SAM" id="MobiDB-lite"/>
    </source>
</evidence>
<protein>
    <submittedName>
        <fullName evidence="6">Uncharacterized protein</fullName>
    </submittedName>
</protein>
<feature type="region of interest" description="Disordered" evidence="4">
    <location>
        <begin position="170"/>
        <end position="189"/>
    </location>
</feature>